<dbReference type="InterPro" id="IPR005498">
    <property type="entry name" value="T4SS_VirB10/TraB/TrbI"/>
</dbReference>
<dbReference type="RefSeq" id="WP_155453096.1">
    <property type="nucleotide sequence ID" value="NZ_WNKX01000003.1"/>
</dbReference>
<keyword evidence="2" id="KW-1133">Transmembrane helix</keyword>
<reference evidence="3 4" key="1">
    <citation type="submission" date="2019-11" db="EMBL/GenBank/DDBJ databases">
        <title>Type strains purchased from KCTC, JCM and DSMZ.</title>
        <authorList>
            <person name="Lu H."/>
        </authorList>
    </citation>
    <scope>NUCLEOTIDE SEQUENCE [LARGE SCALE GENOMIC DNA]</scope>
    <source>
        <strain evidence="3 4">JCM 31587</strain>
    </source>
</reference>
<comment type="caution">
    <text evidence="3">The sequence shown here is derived from an EMBL/GenBank/DDBJ whole genome shotgun (WGS) entry which is preliminary data.</text>
</comment>
<evidence type="ECO:0000256" key="2">
    <source>
        <dbReference type="SAM" id="Phobius"/>
    </source>
</evidence>
<dbReference type="CDD" id="cd16430">
    <property type="entry name" value="TraB"/>
    <property type="match status" value="1"/>
</dbReference>
<dbReference type="Pfam" id="PF03743">
    <property type="entry name" value="TrbI"/>
    <property type="match status" value="1"/>
</dbReference>
<feature type="transmembrane region" description="Helical" evidence="2">
    <location>
        <begin position="21"/>
        <end position="41"/>
    </location>
</feature>
<keyword evidence="2" id="KW-0472">Membrane</keyword>
<sequence length="453" mass="47459">MKIDTKWHTLLDRISPRQKQYLLATGVIGGGVGVFWAFLALSSQPAAAPAAPQSHGTTVTSPELAGGVVPMQVAPVDQWLGTAGKELAQYKVDREGQEKFNADRKANEAQILQRLAELEKKEAAPPSVAPPAAPEIPPVPANVPRSPVPSATPTAYPPEVPAVVGNTSPVSGAPGGTRIDEPAPAMVRVVLGNPGRAAVKDQGVGNADSGTGEARGKGERLESYLPVGFMHGELLGGMDAPTGGQAQGNPLPVVMRLTDNAVLPNQFRAEVQECMVIGSGFGDIASERAYIRTSNLTCIRHDRSVIEVKIEGNVYGEDGKLGMRGRLVNKQGQLLANALRAGIASGIGQAFSQGGSTYTESAFGRLVTGPEGTGEQMRRGIGGGVGRALDQLANYYIRLAEQTFPVIEIDGKRAVDVVLTRGVRLPLPLPGSERLADEGPVQDGDGGDDEARR</sequence>
<accession>A0A6L6QDP2</accession>
<name>A0A6L6QDP2_9BURK</name>
<dbReference type="OrthoDB" id="15544at2"/>
<dbReference type="EMBL" id="WNKX01000003">
    <property type="protein sequence ID" value="MTW10164.1"/>
    <property type="molecule type" value="Genomic_DNA"/>
</dbReference>
<evidence type="ECO:0000313" key="3">
    <source>
        <dbReference type="EMBL" id="MTW10164.1"/>
    </source>
</evidence>
<dbReference type="AlphaFoldDB" id="A0A6L6QDP2"/>
<proteinExistence type="predicted"/>
<keyword evidence="2" id="KW-0812">Transmembrane</keyword>
<gene>
    <name evidence="3" type="ORF">GM658_06070</name>
</gene>
<keyword evidence="4" id="KW-1185">Reference proteome</keyword>
<feature type="region of interest" description="Disordered" evidence="1">
    <location>
        <begin position="197"/>
        <end position="218"/>
    </location>
</feature>
<dbReference type="Proteomes" id="UP000472320">
    <property type="component" value="Unassembled WGS sequence"/>
</dbReference>
<feature type="region of interest" description="Disordered" evidence="1">
    <location>
        <begin position="429"/>
        <end position="453"/>
    </location>
</feature>
<organism evidence="3 4">
    <name type="scientific">Massilia eburnea</name>
    <dbReference type="NCBI Taxonomy" id="1776165"/>
    <lineage>
        <taxon>Bacteria</taxon>
        <taxon>Pseudomonadati</taxon>
        <taxon>Pseudomonadota</taxon>
        <taxon>Betaproteobacteria</taxon>
        <taxon>Burkholderiales</taxon>
        <taxon>Oxalobacteraceae</taxon>
        <taxon>Telluria group</taxon>
        <taxon>Massilia</taxon>
    </lineage>
</organism>
<protein>
    <submittedName>
        <fullName evidence="3">Conjugal transfer protein TraB</fullName>
    </submittedName>
</protein>
<evidence type="ECO:0000256" key="1">
    <source>
        <dbReference type="SAM" id="MobiDB-lite"/>
    </source>
</evidence>
<evidence type="ECO:0000313" key="4">
    <source>
        <dbReference type="Proteomes" id="UP000472320"/>
    </source>
</evidence>